<proteinExistence type="predicted"/>
<feature type="domain" description="Peptidase S74" evidence="1">
    <location>
        <begin position="33"/>
        <end position="153"/>
    </location>
</feature>
<evidence type="ECO:0000313" key="3">
    <source>
        <dbReference type="Proteomes" id="UP000065504"/>
    </source>
</evidence>
<dbReference type="Pfam" id="PF13884">
    <property type="entry name" value="Peptidase_S74"/>
    <property type="match status" value="1"/>
</dbReference>
<dbReference type="Proteomes" id="UP000065504">
    <property type="component" value="Unassembled WGS sequence"/>
</dbReference>
<evidence type="ECO:0000313" key="2">
    <source>
        <dbReference type="EMBL" id="KWK79433.1"/>
    </source>
</evidence>
<dbReference type="PROSITE" id="PS51688">
    <property type="entry name" value="ICA"/>
    <property type="match status" value="1"/>
</dbReference>
<comment type="caution">
    <text evidence="2">The sequence shown here is derived from an EMBL/GenBank/DDBJ whole genome shotgun (WGS) entry which is preliminary data.</text>
</comment>
<organism evidence="2 3">
    <name type="scientific">Burkholderia ubonensis</name>
    <dbReference type="NCBI Taxonomy" id="101571"/>
    <lineage>
        <taxon>Bacteria</taxon>
        <taxon>Pseudomonadati</taxon>
        <taxon>Pseudomonadota</taxon>
        <taxon>Betaproteobacteria</taxon>
        <taxon>Burkholderiales</taxon>
        <taxon>Burkholderiaceae</taxon>
        <taxon>Burkholderia</taxon>
        <taxon>Burkholderia cepacia complex</taxon>
    </lineage>
</organism>
<dbReference type="EMBL" id="LPLU01000048">
    <property type="protein sequence ID" value="KWK79433.1"/>
    <property type="molecule type" value="Genomic_DNA"/>
</dbReference>
<sequence length="156" mass="17546">MPSIYFSLFGSQNQFQFYANGNATFSGALSQYSDYRIKTNVEEIDPDRALMTVCDSRPVEYDRIDMSGTGRAAGYIAHELQEHFPLLVSGRRDAVKDEMQDFSTGPQLPPKKVPDLQGVNYIGMIPYHSAAIRALKSQLAAAVRRIEELERRNDHG</sequence>
<accession>A0A108CR60</accession>
<name>A0A108CR60_9BURK</name>
<dbReference type="AlphaFoldDB" id="A0A108CR60"/>
<evidence type="ECO:0000259" key="1">
    <source>
        <dbReference type="PROSITE" id="PS51688"/>
    </source>
</evidence>
<reference evidence="2 3" key="1">
    <citation type="submission" date="2015-11" db="EMBL/GenBank/DDBJ databases">
        <title>Expanding the genomic diversity of Burkholderia species for the development of highly accurate diagnostics.</title>
        <authorList>
            <person name="Sahl J."/>
            <person name="Keim P."/>
            <person name="Wagner D."/>
        </authorList>
    </citation>
    <scope>NUCLEOTIDE SEQUENCE [LARGE SCALE GENOMIC DNA]</scope>
    <source>
        <strain evidence="2 3">MSMB782WGS</strain>
    </source>
</reference>
<gene>
    <name evidence="2" type="ORF">WM16_07780</name>
</gene>
<dbReference type="InterPro" id="IPR030392">
    <property type="entry name" value="S74_ICA"/>
</dbReference>
<protein>
    <recommendedName>
        <fullName evidence="1">Peptidase S74 domain-containing protein</fullName>
    </recommendedName>
</protein>